<feature type="transmembrane region" description="Helical" evidence="1">
    <location>
        <begin position="310"/>
        <end position="328"/>
    </location>
</feature>
<reference evidence="3 4" key="1">
    <citation type="submission" date="2023-07" db="EMBL/GenBank/DDBJ databases">
        <title>Sequencing the genomes of 1000 actinobacteria strains.</title>
        <authorList>
            <person name="Klenk H.-P."/>
        </authorList>
    </citation>
    <scope>NUCLEOTIDE SEQUENCE [LARGE SCALE GENOMIC DNA]</scope>
    <source>
        <strain evidence="3 4">DSM 44709</strain>
    </source>
</reference>
<dbReference type="GO" id="GO:0016020">
    <property type="term" value="C:membrane"/>
    <property type="evidence" value="ECO:0007669"/>
    <property type="project" value="TreeGrafter"/>
</dbReference>
<feature type="transmembrane region" description="Helical" evidence="1">
    <location>
        <begin position="216"/>
        <end position="233"/>
    </location>
</feature>
<keyword evidence="1" id="KW-1133">Transmembrane helix</keyword>
<feature type="transmembrane region" description="Helical" evidence="1">
    <location>
        <begin position="274"/>
        <end position="290"/>
    </location>
</feature>
<sequence length="400" mass="44688">MRRIPVLDALRLLAALAVALYHYTTFWAVDGTHSPAHYLPSASRVTVYGFLGVEVFFMISGFVIGMSSWGKRLGDYAASRVARLYPAYWVCIAITLALTTLLPVKGGWIPVYDSFTWVDIGLNLTMLQHPLGAPSVDNVYWTLWTELRFYLLWALVVGRGVTYRRAVLFCVAWMTAAVLAVPIANPVVTMLTMPEYAGYFCAGILFYLVRRFGPSPLLWAMLGFTWLINLHSLNDRVQLNPGWDVPLWPAVLIISLVYLVLIAIALGGADRIDWRWLTVAGALTYPYYLLHQRIGYILLRHGVVDAGLPLEFLVPATMALMLIPAWLVHRFVERRFGPALRSALLRGVDEIRRHHPDEPARVALPRTGTHHEPMTVVAPTDARRTLVTAAAVPDARSGGD</sequence>
<evidence type="ECO:0000256" key="1">
    <source>
        <dbReference type="SAM" id="Phobius"/>
    </source>
</evidence>
<gene>
    <name evidence="3" type="ORF">J2S42_007509</name>
</gene>
<feature type="transmembrane region" description="Helical" evidence="1">
    <location>
        <begin position="12"/>
        <end position="29"/>
    </location>
</feature>
<feature type="transmembrane region" description="Helical" evidence="1">
    <location>
        <begin position="190"/>
        <end position="209"/>
    </location>
</feature>
<evidence type="ECO:0000313" key="3">
    <source>
        <dbReference type="EMBL" id="MDQ0370840.1"/>
    </source>
</evidence>
<dbReference type="GO" id="GO:0009103">
    <property type="term" value="P:lipopolysaccharide biosynthetic process"/>
    <property type="evidence" value="ECO:0007669"/>
    <property type="project" value="TreeGrafter"/>
</dbReference>
<proteinExistence type="predicted"/>
<dbReference type="InterPro" id="IPR050879">
    <property type="entry name" value="Acyltransferase_3"/>
</dbReference>
<keyword evidence="1" id="KW-0812">Transmembrane</keyword>
<feature type="domain" description="Acyltransferase 3" evidence="2">
    <location>
        <begin position="7"/>
        <end position="326"/>
    </location>
</feature>
<feature type="transmembrane region" description="Helical" evidence="1">
    <location>
        <begin position="245"/>
        <end position="267"/>
    </location>
</feature>
<dbReference type="RefSeq" id="WP_307247125.1">
    <property type="nucleotide sequence ID" value="NZ_JAUSUZ010000001.1"/>
</dbReference>
<dbReference type="Pfam" id="PF01757">
    <property type="entry name" value="Acyl_transf_3"/>
    <property type="match status" value="1"/>
</dbReference>
<feature type="transmembrane region" description="Helical" evidence="1">
    <location>
        <begin position="45"/>
        <end position="64"/>
    </location>
</feature>
<evidence type="ECO:0000259" key="2">
    <source>
        <dbReference type="Pfam" id="PF01757"/>
    </source>
</evidence>
<feature type="transmembrane region" description="Helical" evidence="1">
    <location>
        <begin position="85"/>
        <end position="104"/>
    </location>
</feature>
<dbReference type="Proteomes" id="UP001240236">
    <property type="component" value="Unassembled WGS sequence"/>
</dbReference>
<dbReference type="InterPro" id="IPR002656">
    <property type="entry name" value="Acyl_transf_3_dom"/>
</dbReference>
<keyword evidence="1" id="KW-0472">Membrane</keyword>
<keyword evidence="4" id="KW-1185">Reference proteome</keyword>
<dbReference type="EMBL" id="JAUSUZ010000001">
    <property type="protein sequence ID" value="MDQ0370840.1"/>
    <property type="molecule type" value="Genomic_DNA"/>
</dbReference>
<feature type="transmembrane region" description="Helical" evidence="1">
    <location>
        <begin position="139"/>
        <end position="157"/>
    </location>
</feature>
<organism evidence="3 4">
    <name type="scientific">Catenuloplanes indicus</name>
    <dbReference type="NCBI Taxonomy" id="137267"/>
    <lineage>
        <taxon>Bacteria</taxon>
        <taxon>Bacillati</taxon>
        <taxon>Actinomycetota</taxon>
        <taxon>Actinomycetes</taxon>
        <taxon>Micromonosporales</taxon>
        <taxon>Micromonosporaceae</taxon>
        <taxon>Catenuloplanes</taxon>
    </lineage>
</organism>
<accession>A0AAE3W9A8</accession>
<feature type="transmembrane region" description="Helical" evidence="1">
    <location>
        <begin position="166"/>
        <end position="184"/>
    </location>
</feature>
<protein>
    <submittedName>
        <fullName evidence="3">Peptidoglycan/LPS O-acetylase OafA/YrhL</fullName>
    </submittedName>
</protein>
<dbReference type="GO" id="GO:0016747">
    <property type="term" value="F:acyltransferase activity, transferring groups other than amino-acyl groups"/>
    <property type="evidence" value="ECO:0007669"/>
    <property type="project" value="InterPro"/>
</dbReference>
<dbReference type="PANTHER" id="PTHR23028">
    <property type="entry name" value="ACETYLTRANSFERASE"/>
    <property type="match status" value="1"/>
</dbReference>
<evidence type="ECO:0000313" key="4">
    <source>
        <dbReference type="Proteomes" id="UP001240236"/>
    </source>
</evidence>
<comment type="caution">
    <text evidence="3">The sequence shown here is derived from an EMBL/GenBank/DDBJ whole genome shotgun (WGS) entry which is preliminary data.</text>
</comment>
<dbReference type="AlphaFoldDB" id="A0AAE3W9A8"/>
<name>A0AAE3W9A8_9ACTN</name>
<dbReference type="PANTHER" id="PTHR23028:SF53">
    <property type="entry name" value="ACYL_TRANSF_3 DOMAIN-CONTAINING PROTEIN"/>
    <property type="match status" value="1"/>
</dbReference>